<proteinExistence type="inferred from homology"/>
<keyword evidence="2 7" id="KW-0645">Protease</keyword>
<feature type="chain" id="PRO_5003836063" evidence="9">
    <location>
        <begin position="19"/>
        <end position="594"/>
    </location>
</feature>
<dbReference type="InParanoid" id="K0KF23"/>
<evidence type="ECO:0000256" key="7">
    <source>
        <dbReference type="RuleBase" id="RU000454"/>
    </source>
</evidence>
<dbReference type="HOGENOM" id="CLU_013253_9_1_1"/>
<dbReference type="PANTHER" id="PTHR47966:SF65">
    <property type="entry name" value="ASPARTIC-TYPE ENDOPEPTIDASE"/>
    <property type="match status" value="1"/>
</dbReference>
<feature type="active site" evidence="6">
    <location>
        <position position="87"/>
    </location>
</feature>
<dbReference type="InterPro" id="IPR033876">
    <property type="entry name" value="SAP-like"/>
</dbReference>
<dbReference type="GO" id="GO:0004190">
    <property type="term" value="F:aspartic-type endopeptidase activity"/>
    <property type="evidence" value="ECO:0007669"/>
    <property type="project" value="UniProtKB-KW"/>
</dbReference>
<dbReference type="PROSITE" id="PS51767">
    <property type="entry name" value="PEPTIDASE_A1"/>
    <property type="match status" value="1"/>
</dbReference>
<keyword evidence="3 9" id="KW-0732">Signal</keyword>
<dbReference type="MEROPS" id="A01.030"/>
<dbReference type="SUPFAM" id="SSF50630">
    <property type="entry name" value="Acid proteases"/>
    <property type="match status" value="1"/>
</dbReference>
<accession>K0KF23</accession>
<dbReference type="EMBL" id="CAIF01000006">
    <property type="protein sequence ID" value="CCH40807.1"/>
    <property type="molecule type" value="Genomic_DNA"/>
</dbReference>
<feature type="compositionally biased region" description="Polar residues" evidence="8">
    <location>
        <begin position="157"/>
        <end position="171"/>
    </location>
</feature>
<evidence type="ECO:0000313" key="12">
    <source>
        <dbReference type="Proteomes" id="UP000009328"/>
    </source>
</evidence>
<dbReference type="FunCoup" id="K0KF23">
    <property type="interactions" value="397"/>
</dbReference>
<dbReference type="Gene3D" id="2.40.70.10">
    <property type="entry name" value="Acid Proteases"/>
    <property type="match status" value="3"/>
</dbReference>
<keyword evidence="5 7" id="KW-0378">Hydrolase</keyword>
<evidence type="ECO:0000256" key="9">
    <source>
        <dbReference type="SAM" id="SignalP"/>
    </source>
</evidence>
<dbReference type="PROSITE" id="PS00141">
    <property type="entry name" value="ASP_PROTEASE"/>
    <property type="match status" value="2"/>
</dbReference>
<dbReference type="InterPro" id="IPR001969">
    <property type="entry name" value="Aspartic_peptidase_AS"/>
</dbReference>
<comment type="caution">
    <text evidence="11">The sequence shown here is derived from an EMBL/GenBank/DDBJ whole genome shotgun (WGS) entry which is preliminary data.</text>
</comment>
<reference evidence="11 12" key="1">
    <citation type="journal article" date="2012" name="Eukaryot. Cell">
        <title>Draft genome sequence of Wickerhamomyces ciferrii NRRL Y-1031 F-60-10.</title>
        <authorList>
            <person name="Schneider J."/>
            <person name="Andrea H."/>
            <person name="Blom J."/>
            <person name="Jaenicke S."/>
            <person name="Ruckert C."/>
            <person name="Schorsch C."/>
            <person name="Szczepanowski R."/>
            <person name="Farwick M."/>
            <person name="Goesmann A."/>
            <person name="Puhler A."/>
            <person name="Schaffer S."/>
            <person name="Tauch A."/>
            <person name="Kohler T."/>
            <person name="Brinkrolf K."/>
        </authorList>
    </citation>
    <scope>NUCLEOTIDE SEQUENCE [LARGE SCALE GENOMIC DNA]</scope>
    <source>
        <strain evidence="12">ATCC 14091 / BCRC 22168 / CBS 111 / JCM 3599 / NBRC 0793 / NRRL Y-1031 F-60-10</strain>
    </source>
</reference>
<protein>
    <submittedName>
        <fullName evidence="11">Aspartic proteinase MKC7</fullName>
        <ecNumber evidence="11">3.4.23.41</ecNumber>
    </submittedName>
</protein>
<dbReference type="FunFam" id="2.40.70.10:FF:000023">
    <property type="entry name" value="Aspartic protease"/>
    <property type="match status" value="1"/>
</dbReference>
<evidence type="ECO:0000256" key="4">
    <source>
        <dbReference type="ARBA" id="ARBA00022750"/>
    </source>
</evidence>
<evidence type="ECO:0000256" key="8">
    <source>
        <dbReference type="SAM" id="MobiDB-lite"/>
    </source>
</evidence>
<feature type="active site" evidence="6">
    <location>
        <position position="366"/>
    </location>
</feature>
<dbReference type="PANTHER" id="PTHR47966">
    <property type="entry name" value="BETA-SITE APP-CLEAVING ENZYME, ISOFORM A-RELATED"/>
    <property type="match status" value="1"/>
</dbReference>
<dbReference type="GO" id="GO:0071944">
    <property type="term" value="C:cell periphery"/>
    <property type="evidence" value="ECO:0007669"/>
    <property type="project" value="UniProtKB-ARBA"/>
</dbReference>
<dbReference type="Pfam" id="PF00026">
    <property type="entry name" value="Asp"/>
    <property type="match status" value="2"/>
</dbReference>
<dbReference type="PRINTS" id="PR00792">
    <property type="entry name" value="PEPSIN"/>
</dbReference>
<dbReference type="CDD" id="cd05474">
    <property type="entry name" value="SAP_like"/>
    <property type="match status" value="1"/>
</dbReference>
<evidence type="ECO:0000256" key="3">
    <source>
        <dbReference type="ARBA" id="ARBA00022729"/>
    </source>
</evidence>
<evidence type="ECO:0000259" key="10">
    <source>
        <dbReference type="PROSITE" id="PS51767"/>
    </source>
</evidence>
<dbReference type="STRING" id="1206466.K0KF23"/>
<dbReference type="AlphaFoldDB" id="K0KF23"/>
<evidence type="ECO:0000256" key="6">
    <source>
        <dbReference type="PIRSR" id="PIRSR601461-1"/>
    </source>
</evidence>
<evidence type="ECO:0000256" key="1">
    <source>
        <dbReference type="ARBA" id="ARBA00007447"/>
    </source>
</evidence>
<evidence type="ECO:0000256" key="5">
    <source>
        <dbReference type="ARBA" id="ARBA00022801"/>
    </source>
</evidence>
<feature type="domain" description="Peptidase A1" evidence="10">
    <location>
        <begin position="69"/>
        <end position="472"/>
    </location>
</feature>
<keyword evidence="4 7" id="KW-0064">Aspartyl protease</keyword>
<sequence length="594" mass="62472">MKLLSLLSLGFLASNVIAKNIAGVQGFNFDISRGDDYLSSHKDKRTRFVKRDSPDGTIQTTLENEKSFYSVSLLIGDHTENVTVLIDTGSSDLWVTGSNNPYCSSGGSSSSSSGSSNSNKFRSLDFLNENVNVTLGHRRPIAQKDIGEGGNGGGGSPFQTQSASASNLASQTQVDSSQATIDCSEYGTFDVESSSTFKSNNTEFYIVYGDGSFAYGTWGHDDVTVGGTKVSSLSFAVANETNSTVGVLGIGLEGLETTSSGSSASSGNSYTYPNFPSKLVQDGLINKRVYSLFLDSSDADSGTILFGGVDHSKYSGTLITVPLINTLESRGFSEILKLEITLSGIGLENDDNQETITTTQIPALLDSGTTLTYMPSSVISQIASKLNADYSRTSGYYITKCYGSNDGYIVYDFQGKLIRVPLQDIVLQTSSSSSQCVLGLFDSGDDSIILGDSFLRSAYVVYNLDDLEISLAQAEYTDDSDIEVVSDSVPSASRAAAYSSSWSSQASLSTGGDIFTNSDDSQIASSGSSGGSPRSSRSSGSNSRSTSTSSSGSSSSGSSSSSNSDKSSDASILMNSLWSFVSVSMVLTFGLICL</sequence>
<feature type="region of interest" description="Disordered" evidence="8">
    <location>
        <begin position="138"/>
        <end position="171"/>
    </location>
</feature>
<dbReference type="EC" id="3.4.23.41" evidence="11"/>
<dbReference type="InterPro" id="IPR001461">
    <property type="entry name" value="Aspartic_peptidase_A1"/>
</dbReference>
<evidence type="ECO:0000313" key="11">
    <source>
        <dbReference type="EMBL" id="CCH40807.1"/>
    </source>
</evidence>
<dbReference type="InterPro" id="IPR021109">
    <property type="entry name" value="Peptidase_aspartic_dom_sf"/>
</dbReference>
<evidence type="ECO:0000256" key="2">
    <source>
        <dbReference type="ARBA" id="ARBA00022670"/>
    </source>
</evidence>
<keyword evidence="12" id="KW-1185">Reference proteome</keyword>
<feature type="signal peptide" evidence="9">
    <location>
        <begin position="1"/>
        <end position="18"/>
    </location>
</feature>
<name>K0KF23_WICCF</name>
<gene>
    <name evidence="11" type="ORF">BN7_341</name>
</gene>
<organism evidence="11 12">
    <name type="scientific">Wickerhamomyces ciferrii (strain ATCC 14091 / BCRC 22168 / CBS 111 / JCM 3599 / NBRC 0793 / NRRL Y-1031 F-60-10)</name>
    <name type="common">Yeast</name>
    <name type="synonym">Pichia ciferrii</name>
    <dbReference type="NCBI Taxonomy" id="1206466"/>
    <lineage>
        <taxon>Eukaryota</taxon>
        <taxon>Fungi</taxon>
        <taxon>Dikarya</taxon>
        <taxon>Ascomycota</taxon>
        <taxon>Saccharomycotina</taxon>
        <taxon>Saccharomycetes</taxon>
        <taxon>Phaffomycetales</taxon>
        <taxon>Wickerhamomycetaceae</taxon>
        <taxon>Wickerhamomyces</taxon>
    </lineage>
</organism>
<feature type="region of interest" description="Disordered" evidence="8">
    <location>
        <begin position="519"/>
        <end position="566"/>
    </location>
</feature>
<comment type="similarity">
    <text evidence="1 7">Belongs to the peptidase A1 family.</text>
</comment>
<dbReference type="GO" id="GO:0006508">
    <property type="term" value="P:proteolysis"/>
    <property type="evidence" value="ECO:0007669"/>
    <property type="project" value="UniProtKB-KW"/>
</dbReference>
<dbReference type="Proteomes" id="UP000009328">
    <property type="component" value="Unassembled WGS sequence"/>
</dbReference>
<dbReference type="InterPro" id="IPR033121">
    <property type="entry name" value="PEPTIDASE_A1"/>
</dbReference>
<dbReference type="eggNOG" id="KOG1339">
    <property type="taxonomic scope" value="Eukaryota"/>
</dbReference>